<evidence type="ECO:0000259" key="3">
    <source>
        <dbReference type="Pfam" id="PF09976"/>
    </source>
</evidence>
<keyword evidence="5" id="KW-1185">Reference proteome</keyword>
<dbReference type="RefSeq" id="WP_012172850.1">
    <property type="nucleotide sequence ID" value="NC_009937.1"/>
</dbReference>
<feature type="compositionally biased region" description="Pro residues" evidence="1">
    <location>
        <begin position="226"/>
        <end position="238"/>
    </location>
</feature>
<dbReference type="eggNOG" id="COG4649">
    <property type="taxonomic scope" value="Bacteria"/>
</dbReference>
<reference evidence="4 5" key="5">
    <citation type="journal article" date="2010" name="Appl. Environ. Microbiol.">
        <title>phrR-like gene praR of Azorhizobium caulinodans ORS571 is essential for symbiosis with Sesbania rostrata and is involved in expression of reb genes.</title>
        <authorList>
            <person name="Akiba N."/>
            <person name="Aono T."/>
            <person name="Toyazaki H."/>
            <person name="Sato S."/>
            <person name="Oyaizu H."/>
        </authorList>
    </citation>
    <scope>NUCLEOTIDE SEQUENCE [LARGE SCALE GENOMIC DNA]</scope>
    <source>
        <strain evidence="5">ATCC 43989 / DSM 5975 / JCM 20966 / LMG 6465 / NBRC 14845 / NCIMB 13405 / ORS 571</strain>
    </source>
</reference>
<keyword evidence="2" id="KW-1133">Transmembrane helix</keyword>
<feature type="domain" description="Ancillary SecYEG translocon subunit/Cell division coordinator CpoB TPR" evidence="3">
    <location>
        <begin position="20"/>
        <end position="153"/>
    </location>
</feature>
<feature type="region of interest" description="Disordered" evidence="1">
    <location>
        <begin position="214"/>
        <end position="238"/>
    </location>
</feature>
<protein>
    <recommendedName>
        <fullName evidence="3">Ancillary SecYEG translocon subunit/Cell division coordinator CpoB TPR domain-containing protein</fullName>
    </recommendedName>
</protein>
<accession>A8HVL9</accession>
<reference evidence="4 5" key="3">
    <citation type="journal article" date="2008" name="BMC Genomics">
        <title>The genome of the versatile nitrogen fixer Azorhizobium caulinodans ORS571.</title>
        <authorList>
            <person name="Lee KB."/>
            <person name="Backer P.D."/>
            <person name="Aono T."/>
            <person name="Liu CT."/>
            <person name="Suzuki S."/>
            <person name="Suzuki T."/>
            <person name="Kaneko T."/>
            <person name="Yamada M."/>
            <person name="Tabata S."/>
            <person name="Kupfer D.M."/>
            <person name="Najar F.Z."/>
            <person name="Wiley G.B."/>
            <person name="Roe B."/>
            <person name="Binnewies T.T."/>
            <person name="Ussery D.W."/>
            <person name="D'Haeze W."/>
            <person name="Herder J.D."/>
            <person name="Gevers D."/>
            <person name="Vereecke D."/>
            <person name="Holsters M."/>
            <person name="Oyaizu H."/>
        </authorList>
    </citation>
    <scope>NUCLEOTIDE SEQUENCE [LARGE SCALE GENOMIC DNA]</scope>
    <source>
        <strain evidence="5">ATCC 43989 / DSM 5975 / JCM 20966 / LMG 6465 / NBRC 14845 / NCIMB 13405 / ORS 571</strain>
    </source>
</reference>
<dbReference type="KEGG" id="azc:AZC_4330"/>
<keyword evidence="2" id="KW-0472">Membrane</keyword>
<evidence type="ECO:0000256" key="2">
    <source>
        <dbReference type="SAM" id="Phobius"/>
    </source>
</evidence>
<evidence type="ECO:0000313" key="5">
    <source>
        <dbReference type="Proteomes" id="UP000000270"/>
    </source>
</evidence>
<dbReference type="HOGENOM" id="CLU_073302_2_0_5"/>
<dbReference type="InterPro" id="IPR018704">
    <property type="entry name" value="SecYEG/CpoB_TPR"/>
</dbReference>
<feature type="compositionally biased region" description="Low complexity" evidence="1">
    <location>
        <begin position="214"/>
        <end position="225"/>
    </location>
</feature>
<dbReference type="EMBL" id="AP009384">
    <property type="protein sequence ID" value="BAF90328.1"/>
    <property type="molecule type" value="Genomic_DNA"/>
</dbReference>
<keyword evidence="2" id="KW-0812">Transmembrane</keyword>
<dbReference type="STRING" id="438753.AZC_4330"/>
<dbReference type="Pfam" id="PF09976">
    <property type="entry name" value="TPR_21"/>
    <property type="match status" value="1"/>
</dbReference>
<gene>
    <name evidence="4" type="ordered locus">AZC_4330</name>
</gene>
<evidence type="ECO:0000256" key="1">
    <source>
        <dbReference type="SAM" id="MobiDB-lite"/>
    </source>
</evidence>
<sequence>MTDIFDEIDEDLRRERLSRLWNRFGIYVILFVVAVIAGTAAYSGWRWWQQREAQATSVRFEAAVKLADEGKHQEAEAAFNALAKDAPAGYRALARFRAATELATRDKAAAVAAFDTLAADTGLTAAERDLARIRAAMILVDTGAVADVKQRVQALADGTSPLRHSARELIALSQYKAGDLKGANTTASLILEDQETPYGVRSRAELIRSLTAPAPAKAGEAAPAPASAPAPAAPSAKP</sequence>
<feature type="transmembrane region" description="Helical" evidence="2">
    <location>
        <begin position="24"/>
        <end position="45"/>
    </location>
</feature>
<evidence type="ECO:0000313" key="4">
    <source>
        <dbReference type="EMBL" id="BAF90328.1"/>
    </source>
</evidence>
<dbReference type="Proteomes" id="UP000000270">
    <property type="component" value="Chromosome"/>
</dbReference>
<reference evidence="4 5" key="4">
    <citation type="journal article" date="2009" name="Appl. Environ. Microbiol.">
        <title>Comparative genome-wide transcriptional profiling of Azorhizobium caulinodans ORS571 grown under free-living and symbiotic conditions.</title>
        <authorList>
            <person name="Tsukada S."/>
            <person name="Aono T."/>
            <person name="Akiba N."/>
            <person name="Lee KB."/>
            <person name="Liu CT."/>
            <person name="Toyazaki H."/>
            <person name="Oyaizu H."/>
        </authorList>
    </citation>
    <scope>NUCLEOTIDE SEQUENCE [LARGE SCALE GENOMIC DNA]</scope>
    <source>
        <strain evidence="5">ATCC 43989 / DSM 5975 / JCM 20966 / LMG 6465 / NBRC 14845 / NCIMB 13405 / ORS 571</strain>
    </source>
</reference>
<dbReference type="AlphaFoldDB" id="A8HVL9"/>
<reference evidence="5" key="2">
    <citation type="submission" date="2007-04" db="EMBL/GenBank/DDBJ databases">
        <title>Complete genome sequence of the nitrogen-fixing bacterium Azorhizobium caulinodans ORS571.</title>
        <authorList>
            <person name="Lee K.B."/>
            <person name="Backer P.D."/>
            <person name="Aono T."/>
            <person name="Liu C.T."/>
            <person name="Suzuki S."/>
            <person name="Suzuki T."/>
            <person name="Kaneko T."/>
            <person name="Yamada M."/>
            <person name="Tabata S."/>
            <person name="Kupfer D.M."/>
            <person name="Najar F.Z."/>
            <person name="Wiley G.B."/>
            <person name="Roe B."/>
            <person name="Binnewies T."/>
            <person name="Ussery D."/>
            <person name="Vereecke D."/>
            <person name="Gevers D."/>
            <person name="Holsters M."/>
            <person name="Oyaizu H."/>
        </authorList>
    </citation>
    <scope>NUCLEOTIDE SEQUENCE [LARGE SCALE GENOMIC DNA]</scope>
    <source>
        <strain evidence="5">ATCC 43989 / DSM 5975 / JCM 20966 / LMG 6465 / NBRC 14845 / NCIMB 13405 / ORS 571</strain>
    </source>
</reference>
<proteinExistence type="predicted"/>
<organism evidence="4 5">
    <name type="scientific">Azorhizobium caulinodans (strain ATCC 43989 / DSM 5975 / JCM 20966 / LMG 6465 / NBRC 14845 / NCIMB 13405 / ORS 571)</name>
    <dbReference type="NCBI Taxonomy" id="438753"/>
    <lineage>
        <taxon>Bacteria</taxon>
        <taxon>Pseudomonadati</taxon>
        <taxon>Pseudomonadota</taxon>
        <taxon>Alphaproteobacteria</taxon>
        <taxon>Hyphomicrobiales</taxon>
        <taxon>Xanthobacteraceae</taxon>
        <taxon>Azorhizobium</taxon>
    </lineage>
</organism>
<name>A8HVL9_AZOC5</name>
<reference evidence="4 5" key="1">
    <citation type="journal article" date="2007" name="Appl. Environ. Microbiol.">
        <title>Rhizobial factors required for stem nodule maturation and maintenance in Sesbania rostrata-Azorhizobium caulinodans ORS571 symbiosis.</title>
        <authorList>
            <person name="Suzuki S."/>
            <person name="Aono T."/>
            <person name="Lee KB."/>
            <person name="Suzuki T."/>
            <person name="Liu CT."/>
            <person name="Miwa H."/>
            <person name="Wakao S."/>
            <person name="Iki T."/>
            <person name="Oyaizu H."/>
        </authorList>
    </citation>
    <scope>NUCLEOTIDE SEQUENCE [LARGE SCALE GENOMIC DNA]</scope>
    <source>
        <strain evidence="5">ATCC 43989 / DSM 5975 / JCM 20966 / LMG 6465 / NBRC 14845 / NCIMB 13405 / ORS 571</strain>
    </source>
</reference>
<reference evidence="4 5" key="6">
    <citation type="journal article" date="2011" name="Appl. Environ. Microbiol.">
        <title>Involvement of the azorhizobial chromosome partition gene (parA) in the onset of bacteroid differentiation during Sesbania rostrata stem nodule development.</title>
        <authorList>
            <person name="Liu CT."/>
            <person name="Lee KB."/>
            <person name="Wang YS."/>
            <person name="Peng MH."/>
            <person name="Lee KT."/>
            <person name="Suzuki S."/>
            <person name="Suzuki T."/>
            <person name="Oyaizu H."/>
        </authorList>
    </citation>
    <scope>NUCLEOTIDE SEQUENCE [LARGE SCALE GENOMIC DNA]</scope>
    <source>
        <strain evidence="5">ATCC 43989 / DSM 5975 / JCM 20966 / LMG 6465 / NBRC 14845 / NCIMB 13405 / ORS 571</strain>
    </source>
</reference>